<keyword evidence="2" id="KW-1185">Reference proteome</keyword>
<sequence>MVIHSKEIATHFGSSDDSRIVEESSHVGPSMTFAIAQLSGCISVSREARLHLLQQCRSFTTHLLHATASNFE</sequence>
<proteinExistence type="predicted"/>
<evidence type="ECO:0000313" key="3">
    <source>
        <dbReference type="WBParaSite" id="HPLM_0002177001-mRNA-1"/>
    </source>
</evidence>
<dbReference type="EMBL" id="UZAF01024041">
    <property type="protein sequence ID" value="VDO92138.1"/>
    <property type="molecule type" value="Genomic_DNA"/>
</dbReference>
<reference evidence="3" key="1">
    <citation type="submission" date="2017-02" db="UniProtKB">
        <authorList>
            <consortium name="WormBaseParasite"/>
        </authorList>
    </citation>
    <scope>IDENTIFICATION</scope>
</reference>
<dbReference type="Proteomes" id="UP000268014">
    <property type="component" value="Unassembled WGS sequence"/>
</dbReference>
<evidence type="ECO:0000313" key="1">
    <source>
        <dbReference type="EMBL" id="VDO92138.1"/>
    </source>
</evidence>
<organism evidence="3">
    <name type="scientific">Haemonchus placei</name>
    <name type="common">Barber's pole worm</name>
    <dbReference type="NCBI Taxonomy" id="6290"/>
    <lineage>
        <taxon>Eukaryota</taxon>
        <taxon>Metazoa</taxon>
        <taxon>Ecdysozoa</taxon>
        <taxon>Nematoda</taxon>
        <taxon>Chromadorea</taxon>
        <taxon>Rhabditida</taxon>
        <taxon>Rhabditina</taxon>
        <taxon>Rhabditomorpha</taxon>
        <taxon>Strongyloidea</taxon>
        <taxon>Trichostrongylidae</taxon>
        <taxon>Haemonchus</taxon>
    </lineage>
</organism>
<protein>
    <submittedName>
        <fullName evidence="1 3">Uncharacterized protein</fullName>
    </submittedName>
</protein>
<gene>
    <name evidence="1" type="ORF">HPLM_LOCUS21759</name>
</gene>
<reference evidence="1 2" key="2">
    <citation type="submission" date="2018-11" db="EMBL/GenBank/DDBJ databases">
        <authorList>
            <consortium name="Pathogen Informatics"/>
        </authorList>
    </citation>
    <scope>NUCLEOTIDE SEQUENCE [LARGE SCALE GENOMIC DNA]</scope>
    <source>
        <strain evidence="1 2">MHpl1</strain>
    </source>
</reference>
<evidence type="ECO:0000313" key="2">
    <source>
        <dbReference type="Proteomes" id="UP000268014"/>
    </source>
</evidence>
<accession>A0A0N4XBM5</accession>
<name>A0A0N4XBM5_HAEPC</name>
<dbReference type="AlphaFoldDB" id="A0A0N4XBM5"/>
<dbReference type="WBParaSite" id="HPLM_0002177001-mRNA-1">
    <property type="protein sequence ID" value="HPLM_0002177001-mRNA-1"/>
    <property type="gene ID" value="HPLM_0002177001"/>
</dbReference>